<evidence type="ECO:0000256" key="2">
    <source>
        <dbReference type="ARBA" id="ARBA00023125"/>
    </source>
</evidence>
<dbReference type="InterPro" id="IPR009057">
    <property type="entry name" value="Homeodomain-like_sf"/>
</dbReference>
<accession>A0A414M1L0</accession>
<evidence type="ECO:0000256" key="3">
    <source>
        <dbReference type="ARBA" id="ARBA00023163"/>
    </source>
</evidence>
<organism evidence="5 6">
    <name type="scientific">Agathobacter rectalis</name>
    <dbReference type="NCBI Taxonomy" id="39491"/>
    <lineage>
        <taxon>Bacteria</taxon>
        <taxon>Bacillati</taxon>
        <taxon>Bacillota</taxon>
        <taxon>Clostridia</taxon>
        <taxon>Lachnospirales</taxon>
        <taxon>Lachnospiraceae</taxon>
        <taxon>Agathobacter</taxon>
    </lineage>
</organism>
<dbReference type="Proteomes" id="UP000283501">
    <property type="component" value="Unassembled WGS sequence"/>
</dbReference>
<evidence type="ECO:0000256" key="1">
    <source>
        <dbReference type="ARBA" id="ARBA00023015"/>
    </source>
</evidence>
<keyword evidence="2" id="KW-0238">DNA-binding</keyword>
<proteinExistence type="predicted"/>
<dbReference type="AlphaFoldDB" id="A0A414M1L0"/>
<dbReference type="PANTHER" id="PTHR43280">
    <property type="entry name" value="ARAC-FAMILY TRANSCRIPTIONAL REGULATOR"/>
    <property type="match status" value="1"/>
</dbReference>
<protein>
    <submittedName>
        <fullName evidence="5">AraC family transcriptional regulator</fullName>
    </submittedName>
</protein>
<keyword evidence="3" id="KW-0804">Transcription</keyword>
<dbReference type="EMBL" id="QSKY01000019">
    <property type="protein sequence ID" value="RHF02032.1"/>
    <property type="molecule type" value="Genomic_DNA"/>
</dbReference>
<dbReference type="PANTHER" id="PTHR43280:SF34">
    <property type="entry name" value="ARAC-FAMILY TRANSCRIPTIONAL REGULATOR"/>
    <property type="match status" value="1"/>
</dbReference>
<name>A0A414M1L0_9FIRM</name>
<evidence type="ECO:0000259" key="4">
    <source>
        <dbReference type="PROSITE" id="PS01124"/>
    </source>
</evidence>
<reference evidence="5 6" key="1">
    <citation type="submission" date="2018-08" db="EMBL/GenBank/DDBJ databases">
        <title>A genome reference for cultivated species of the human gut microbiota.</title>
        <authorList>
            <person name="Zou Y."/>
            <person name="Xue W."/>
            <person name="Luo G."/>
        </authorList>
    </citation>
    <scope>NUCLEOTIDE SEQUENCE [LARGE SCALE GENOMIC DNA]</scope>
    <source>
        <strain evidence="5 6">AM26-2LB</strain>
    </source>
</reference>
<dbReference type="GO" id="GO:0003700">
    <property type="term" value="F:DNA-binding transcription factor activity"/>
    <property type="evidence" value="ECO:0007669"/>
    <property type="project" value="InterPro"/>
</dbReference>
<dbReference type="RefSeq" id="WP_118141661.1">
    <property type="nucleotide sequence ID" value="NZ_QSJA01000037.1"/>
</dbReference>
<gene>
    <name evidence="5" type="ORF">DW703_11975</name>
</gene>
<dbReference type="SUPFAM" id="SSF46689">
    <property type="entry name" value="Homeodomain-like"/>
    <property type="match status" value="2"/>
</dbReference>
<sequence>MALSKEWYDAEFVDSESESLHRAPSIEYSFYNAVKTGDMEYVIKNCKEDAFIHLDGTGVLSRNTLQNIKYHFVVTTAMITRYCIDGGLEPEQAYRLSDFYILKMDSCSTVRQVADLHHEMAKDFTGKMVLQKKSSILSKPVTQCVDYIYSNIKERITIADLAAYTGLSESYLSRVFKQNLGVSISDYIREKKIEKATHLLKYSDKPIIHIANYLSFSSQSHFIQIFEGFTGLTPKKYRDRYYKSMW</sequence>
<dbReference type="Pfam" id="PF12833">
    <property type="entry name" value="HTH_18"/>
    <property type="match status" value="1"/>
</dbReference>
<dbReference type="GO" id="GO:0043565">
    <property type="term" value="F:sequence-specific DNA binding"/>
    <property type="evidence" value="ECO:0007669"/>
    <property type="project" value="InterPro"/>
</dbReference>
<evidence type="ECO:0000313" key="5">
    <source>
        <dbReference type="EMBL" id="RHF02032.1"/>
    </source>
</evidence>
<dbReference type="PROSITE" id="PS01124">
    <property type="entry name" value="HTH_ARAC_FAMILY_2"/>
    <property type="match status" value="1"/>
</dbReference>
<keyword evidence="1" id="KW-0805">Transcription regulation</keyword>
<evidence type="ECO:0000313" key="6">
    <source>
        <dbReference type="Proteomes" id="UP000283501"/>
    </source>
</evidence>
<dbReference type="SMART" id="SM00342">
    <property type="entry name" value="HTH_ARAC"/>
    <property type="match status" value="1"/>
</dbReference>
<dbReference type="InterPro" id="IPR018060">
    <property type="entry name" value="HTH_AraC"/>
</dbReference>
<dbReference type="Gene3D" id="1.10.10.60">
    <property type="entry name" value="Homeodomain-like"/>
    <property type="match status" value="2"/>
</dbReference>
<comment type="caution">
    <text evidence="5">The sequence shown here is derived from an EMBL/GenBank/DDBJ whole genome shotgun (WGS) entry which is preliminary data.</text>
</comment>
<feature type="domain" description="HTH araC/xylS-type" evidence="4">
    <location>
        <begin position="142"/>
        <end position="240"/>
    </location>
</feature>